<sequence length="581" mass="64443">MERQQQLVGTVKTAFELHSLHNDQWLLVKEGPDLRQIEPAAALLIDRKEVDGVRIVRRRDYLDHDFKSHITVRKRLRPGVAETDPLQIANPGRDASWCDKPEDFTGDVQRQVIRGLFARYLDDVRVTPLEVLYYEAAARALDNAGTLVQGALQRLASQQVRGSQQSAVSRMKELMAMVDDGLSRLLAKAKGNPVPPLAPGGLKALSDKLAAGGADPIPGLYRATAAYLAGCKSWMEKLDRLFRLFSPELTVREMRIIDSIAAEIMGSSLALRELVGKEADRIELVLNAINLYVGKLGKLGKVEMDAAASHLPGVITLSELLAQGVLPRTLAELRLGLLRHLHARLPFHGERNIQDELRALVRIQDHLKVTAPTLVNDEEIQEAIALRADKLIQPEAMSDVMALARGTYSKINLILSLVNMAPGRQAKAKLAPYLRSLIVPDDIVWDMGCQNRRMDIIQPLSELSDRIQNAGLPETSKREMLDILDSALFETVRTEIVGNQAMGFADRMLALINTCGGLPEGRARTFASETLTTALRRPEFILNYLERFESATERRDNYFKLCENLAASRLVPPALIPHAAA</sequence>
<evidence type="ECO:0000313" key="2">
    <source>
        <dbReference type="Proteomes" id="UP000320516"/>
    </source>
</evidence>
<protein>
    <submittedName>
        <fullName evidence="1">Uncharacterized protein</fullName>
    </submittedName>
</protein>
<name>A0A560JSD7_9PROT</name>
<accession>A0A560JSD7</accession>
<comment type="caution">
    <text evidence="1">The sequence shown here is derived from an EMBL/GenBank/DDBJ whole genome shotgun (WGS) entry which is preliminary data.</text>
</comment>
<dbReference type="AlphaFoldDB" id="A0A560JSD7"/>
<gene>
    <name evidence="1" type="ORF">FBZ87_105466</name>
</gene>
<dbReference type="Proteomes" id="UP000320516">
    <property type="component" value="Unassembled WGS sequence"/>
</dbReference>
<organism evidence="1 2">
    <name type="scientific">Nitrospirillum amazonense</name>
    <dbReference type="NCBI Taxonomy" id="28077"/>
    <lineage>
        <taxon>Bacteria</taxon>
        <taxon>Pseudomonadati</taxon>
        <taxon>Pseudomonadota</taxon>
        <taxon>Alphaproteobacteria</taxon>
        <taxon>Rhodospirillales</taxon>
        <taxon>Azospirillaceae</taxon>
        <taxon>Nitrospirillum</taxon>
    </lineage>
</organism>
<proteinExistence type="predicted"/>
<reference evidence="1 2" key="1">
    <citation type="submission" date="2019-06" db="EMBL/GenBank/DDBJ databases">
        <title>Genomic Encyclopedia of Type Strains, Phase IV (KMG-V): Genome sequencing to study the core and pangenomes of soil and plant-associated prokaryotes.</title>
        <authorList>
            <person name="Whitman W."/>
        </authorList>
    </citation>
    <scope>NUCLEOTIDE SEQUENCE [LARGE SCALE GENOMIC DNA]</scope>
    <source>
        <strain evidence="1 2">BR 12005</strain>
    </source>
</reference>
<dbReference type="EMBL" id="VITV01000005">
    <property type="protein sequence ID" value="TWB73539.1"/>
    <property type="molecule type" value="Genomic_DNA"/>
</dbReference>
<evidence type="ECO:0000313" key="1">
    <source>
        <dbReference type="EMBL" id="TWB73539.1"/>
    </source>
</evidence>